<keyword evidence="4" id="KW-0132">Cell division</keyword>
<keyword evidence="6" id="KW-0539">Nucleus</keyword>
<accession>A0AAD9JHU7</accession>
<dbReference type="CDD" id="cd03275">
    <property type="entry name" value="ABC_SMC1_euk"/>
    <property type="match status" value="1"/>
</dbReference>
<gene>
    <name evidence="11" type="ORF">LSH36_328g01031</name>
</gene>
<evidence type="ECO:0000256" key="3">
    <source>
        <dbReference type="ARBA" id="ARBA00022454"/>
    </source>
</evidence>
<dbReference type="PANTHER" id="PTHR18937:SF12">
    <property type="entry name" value="STRUCTURAL MAINTENANCE OF CHROMOSOMES PROTEIN"/>
    <property type="match status" value="1"/>
</dbReference>
<feature type="compositionally biased region" description="Polar residues" evidence="9">
    <location>
        <begin position="142"/>
        <end position="151"/>
    </location>
</feature>
<sequence>MFLLICHTPVANVQKWEKTLKEDDKELEKLKKEEQKQMKVIDEEMQNQERVKQQKLMLKSQVDDIESEIMEIRKRLSAQQKECHSVQKMITALETKLEQKKADKHSLLKACKMEDIRLPMSHGDMDDITQDMDMSSQQDSSVGDTPSDSMSTQGARAIYEKEARIAIDYDQLGEEYKDLDTSDEVKKMQEQLIKQVSDMQTTLQRINAPNMKAMEKLDSVKDRFQLTSEEFESARRRAKKAKQAFERIRKERYDRFMKCFDHVSTQIDDVYKALSKNQSAQAFLGPENAEEPYLDGINYNCVAPGKRFRPMDNLSGGEKTVAALALLFAIHSFQPAPFFVLDEIDAALDNTNIGKVASYIRDQSMDNFQCIVISLKEEFYNRAESLIGIYPEQSDCVVSRVLTVDLTTYADIENQ</sequence>
<dbReference type="Proteomes" id="UP001208570">
    <property type="component" value="Unassembled WGS sequence"/>
</dbReference>
<reference evidence="11" key="1">
    <citation type="journal article" date="2023" name="Mol. Biol. Evol.">
        <title>Third-Generation Sequencing Reveals the Adaptive Role of the Epigenome in Three Deep-Sea Polychaetes.</title>
        <authorList>
            <person name="Perez M."/>
            <person name="Aroh O."/>
            <person name="Sun Y."/>
            <person name="Lan Y."/>
            <person name="Juniper S.K."/>
            <person name="Young C.R."/>
            <person name="Angers B."/>
            <person name="Qian P.Y."/>
        </authorList>
    </citation>
    <scope>NUCLEOTIDE SEQUENCE</scope>
    <source>
        <strain evidence="11">P08H-3</strain>
    </source>
</reference>
<dbReference type="Gene3D" id="3.40.50.300">
    <property type="entry name" value="P-loop containing nucleotide triphosphate hydrolases"/>
    <property type="match status" value="1"/>
</dbReference>
<keyword evidence="8" id="KW-0175">Coiled coil</keyword>
<proteinExistence type="predicted"/>
<dbReference type="PANTHER" id="PTHR18937">
    <property type="entry name" value="STRUCTURAL MAINTENANCE OF CHROMOSOMES SMC FAMILY MEMBER"/>
    <property type="match status" value="1"/>
</dbReference>
<dbReference type="InterPro" id="IPR003395">
    <property type="entry name" value="RecF/RecN/SMC_N"/>
</dbReference>
<evidence type="ECO:0000256" key="6">
    <source>
        <dbReference type="ARBA" id="ARBA00023242"/>
    </source>
</evidence>
<evidence type="ECO:0000313" key="12">
    <source>
        <dbReference type="Proteomes" id="UP001208570"/>
    </source>
</evidence>
<evidence type="ECO:0000256" key="8">
    <source>
        <dbReference type="SAM" id="Coils"/>
    </source>
</evidence>
<dbReference type="EMBL" id="JAODUP010000328">
    <property type="protein sequence ID" value="KAK2152445.1"/>
    <property type="molecule type" value="Genomic_DNA"/>
</dbReference>
<comment type="subcellular location">
    <subcellularLocation>
        <location evidence="2">Chromosome</location>
    </subcellularLocation>
    <subcellularLocation>
        <location evidence="1">Nucleus</location>
    </subcellularLocation>
</comment>
<keyword evidence="7" id="KW-0131">Cell cycle</keyword>
<dbReference type="GO" id="GO:0007062">
    <property type="term" value="P:sister chromatid cohesion"/>
    <property type="evidence" value="ECO:0007669"/>
    <property type="project" value="InterPro"/>
</dbReference>
<dbReference type="GO" id="GO:0005524">
    <property type="term" value="F:ATP binding"/>
    <property type="evidence" value="ECO:0007669"/>
    <property type="project" value="InterPro"/>
</dbReference>
<dbReference type="InterPro" id="IPR028468">
    <property type="entry name" value="Smc1_ABC"/>
</dbReference>
<keyword evidence="12" id="KW-1185">Reference proteome</keyword>
<dbReference type="GO" id="GO:0005634">
    <property type="term" value="C:nucleus"/>
    <property type="evidence" value="ECO:0007669"/>
    <property type="project" value="UniProtKB-SubCell"/>
</dbReference>
<evidence type="ECO:0000256" key="5">
    <source>
        <dbReference type="ARBA" id="ARBA00022776"/>
    </source>
</evidence>
<dbReference type="GO" id="GO:0003677">
    <property type="term" value="F:DNA binding"/>
    <property type="evidence" value="ECO:0007669"/>
    <property type="project" value="TreeGrafter"/>
</dbReference>
<comment type="caution">
    <text evidence="11">The sequence shown here is derived from an EMBL/GenBank/DDBJ whole genome shotgun (WGS) entry which is preliminary data.</text>
</comment>
<evidence type="ECO:0000256" key="1">
    <source>
        <dbReference type="ARBA" id="ARBA00004123"/>
    </source>
</evidence>
<keyword evidence="5" id="KW-0498">Mitosis</keyword>
<dbReference type="InterPro" id="IPR027417">
    <property type="entry name" value="P-loop_NTPase"/>
</dbReference>
<name>A0AAD9JHU7_9ANNE</name>
<evidence type="ECO:0000313" key="11">
    <source>
        <dbReference type="EMBL" id="KAK2152445.1"/>
    </source>
</evidence>
<evidence type="ECO:0000259" key="10">
    <source>
        <dbReference type="Pfam" id="PF02463"/>
    </source>
</evidence>
<dbReference type="AlphaFoldDB" id="A0AAD9JHU7"/>
<keyword evidence="3" id="KW-0158">Chromosome</keyword>
<dbReference type="SUPFAM" id="SSF52540">
    <property type="entry name" value="P-loop containing nucleoside triphosphate hydrolases"/>
    <property type="match status" value="1"/>
</dbReference>
<dbReference type="FunFam" id="3.40.50.300:FF:000562">
    <property type="entry name" value="Structural maintenance of chromosomes protein"/>
    <property type="match status" value="1"/>
</dbReference>
<evidence type="ECO:0000256" key="7">
    <source>
        <dbReference type="ARBA" id="ARBA00023306"/>
    </source>
</evidence>
<dbReference type="Pfam" id="PF02463">
    <property type="entry name" value="SMC_N"/>
    <property type="match status" value="1"/>
</dbReference>
<evidence type="ECO:0000256" key="2">
    <source>
        <dbReference type="ARBA" id="ARBA00004286"/>
    </source>
</evidence>
<organism evidence="11 12">
    <name type="scientific">Paralvinella palmiformis</name>
    <dbReference type="NCBI Taxonomy" id="53620"/>
    <lineage>
        <taxon>Eukaryota</taxon>
        <taxon>Metazoa</taxon>
        <taxon>Spiralia</taxon>
        <taxon>Lophotrochozoa</taxon>
        <taxon>Annelida</taxon>
        <taxon>Polychaeta</taxon>
        <taxon>Sedentaria</taxon>
        <taxon>Canalipalpata</taxon>
        <taxon>Terebellida</taxon>
        <taxon>Terebelliformia</taxon>
        <taxon>Alvinellidae</taxon>
        <taxon>Paralvinella</taxon>
    </lineage>
</organism>
<evidence type="ECO:0000256" key="4">
    <source>
        <dbReference type="ARBA" id="ARBA00022618"/>
    </source>
</evidence>
<dbReference type="GO" id="GO:0016887">
    <property type="term" value="F:ATP hydrolysis activity"/>
    <property type="evidence" value="ECO:0007669"/>
    <property type="project" value="InterPro"/>
</dbReference>
<feature type="domain" description="RecF/RecN/SMC N-terminal" evidence="10">
    <location>
        <begin position="43"/>
        <end position="395"/>
    </location>
</feature>
<dbReference type="GO" id="GO:0008278">
    <property type="term" value="C:cohesin complex"/>
    <property type="evidence" value="ECO:0007669"/>
    <property type="project" value="InterPro"/>
</dbReference>
<evidence type="ECO:0000256" key="9">
    <source>
        <dbReference type="SAM" id="MobiDB-lite"/>
    </source>
</evidence>
<feature type="compositionally biased region" description="Low complexity" evidence="9">
    <location>
        <begin position="131"/>
        <end position="141"/>
    </location>
</feature>
<dbReference type="GO" id="GO:0051301">
    <property type="term" value="P:cell division"/>
    <property type="evidence" value="ECO:0007669"/>
    <property type="project" value="UniProtKB-KW"/>
</dbReference>
<feature type="coiled-coil region" evidence="8">
    <location>
        <begin position="13"/>
        <end position="110"/>
    </location>
</feature>
<feature type="region of interest" description="Disordered" evidence="9">
    <location>
        <begin position="130"/>
        <end position="151"/>
    </location>
</feature>
<protein>
    <recommendedName>
        <fullName evidence="10">RecF/RecN/SMC N-terminal domain-containing protein</fullName>
    </recommendedName>
</protein>